<dbReference type="Proteomes" id="UP000541444">
    <property type="component" value="Unassembled WGS sequence"/>
</dbReference>
<keyword evidence="3" id="KW-1185">Reference proteome</keyword>
<comment type="caution">
    <text evidence="2">The sequence shown here is derived from an EMBL/GenBank/DDBJ whole genome shotgun (WGS) entry which is preliminary data.</text>
</comment>
<organism evidence="2 3">
    <name type="scientific">Kingdonia uniflora</name>
    <dbReference type="NCBI Taxonomy" id="39325"/>
    <lineage>
        <taxon>Eukaryota</taxon>
        <taxon>Viridiplantae</taxon>
        <taxon>Streptophyta</taxon>
        <taxon>Embryophyta</taxon>
        <taxon>Tracheophyta</taxon>
        <taxon>Spermatophyta</taxon>
        <taxon>Magnoliopsida</taxon>
        <taxon>Ranunculales</taxon>
        <taxon>Circaeasteraceae</taxon>
        <taxon>Kingdonia</taxon>
    </lineage>
</organism>
<evidence type="ECO:0000256" key="1">
    <source>
        <dbReference type="SAM" id="MobiDB-lite"/>
    </source>
</evidence>
<accession>A0A7J7P0V1</accession>
<dbReference type="PANTHER" id="PTHR35712:SF1">
    <property type="entry name" value="MYOSIN HEAVY CHAIN-LIKE PROTEIN"/>
    <property type="match status" value="1"/>
</dbReference>
<feature type="region of interest" description="Disordered" evidence="1">
    <location>
        <begin position="1"/>
        <end position="20"/>
    </location>
</feature>
<sequence length="162" mass="17483">MRQDLSGDGCNGQMSNDEGNFTNKKSTYSVDFARMKIENATLKESRDNVEHLTSAIHKLRISLLKAVQDYATLGSSGSSTVIKLVDDIIADVNVLKIALGSCLPVSWSAEAKPEDPTDGCGDFASEKLDFVSAAGFEMVELLMLAAQILKENIIGKSFSLFA</sequence>
<gene>
    <name evidence="2" type="ORF">GIB67_009997</name>
</gene>
<dbReference type="AlphaFoldDB" id="A0A7J7P0V1"/>
<dbReference type="EMBL" id="JACGCM010000369">
    <property type="protein sequence ID" value="KAF6173077.1"/>
    <property type="molecule type" value="Genomic_DNA"/>
</dbReference>
<dbReference type="OrthoDB" id="1719803at2759"/>
<evidence type="ECO:0000313" key="3">
    <source>
        <dbReference type="Proteomes" id="UP000541444"/>
    </source>
</evidence>
<reference evidence="2 3" key="1">
    <citation type="journal article" date="2020" name="IScience">
        <title>Genome Sequencing of the Endangered Kingdonia uniflora (Circaeasteraceae, Ranunculales) Reveals Potential Mechanisms of Evolutionary Specialization.</title>
        <authorList>
            <person name="Sun Y."/>
            <person name="Deng T."/>
            <person name="Zhang A."/>
            <person name="Moore M.J."/>
            <person name="Landis J.B."/>
            <person name="Lin N."/>
            <person name="Zhang H."/>
            <person name="Zhang X."/>
            <person name="Huang J."/>
            <person name="Zhang X."/>
            <person name="Sun H."/>
            <person name="Wang H."/>
        </authorList>
    </citation>
    <scope>NUCLEOTIDE SEQUENCE [LARGE SCALE GENOMIC DNA]</scope>
    <source>
        <strain evidence="2">TB1705</strain>
        <tissue evidence="2">Leaf</tissue>
    </source>
</reference>
<proteinExistence type="predicted"/>
<name>A0A7J7P0V1_9MAGN</name>
<dbReference type="PANTHER" id="PTHR35712">
    <property type="entry name" value="MYOSIN HEAVY CHAIN-LIKE PROTEIN"/>
    <property type="match status" value="1"/>
</dbReference>
<evidence type="ECO:0000313" key="2">
    <source>
        <dbReference type="EMBL" id="KAF6173077.1"/>
    </source>
</evidence>
<protein>
    <submittedName>
        <fullName evidence="2">Uncharacterized protein</fullName>
    </submittedName>
</protein>